<reference evidence="1 2" key="1">
    <citation type="journal article" date="2016" name="Nat. Commun.">
        <title>Thousands of microbial genomes shed light on interconnected biogeochemical processes in an aquifer system.</title>
        <authorList>
            <person name="Anantharaman K."/>
            <person name="Brown C.T."/>
            <person name="Hug L.A."/>
            <person name="Sharon I."/>
            <person name="Castelle C.J."/>
            <person name="Probst A.J."/>
            <person name="Thomas B.C."/>
            <person name="Singh A."/>
            <person name="Wilkins M.J."/>
            <person name="Karaoz U."/>
            <person name="Brodie E.L."/>
            <person name="Williams K.H."/>
            <person name="Hubbard S.S."/>
            <person name="Banfield J.F."/>
        </authorList>
    </citation>
    <scope>NUCLEOTIDE SEQUENCE [LARGE SCALE GENOMIC DNA]</scope>
</reference>
<dbReference type="AlphaFoldDB" id="A0A1G1VSD1"/>
<proteinExistence type="predicted"/>
<evidence type="ECO:0000313" key="2">
    <source>
        <dbReference type="Proteomes" id="UP000179233"/>
    </source>
</evidence>
<evidence type="ECO:0008006" key="3">
    <source>
        <dbReference type="Google" id="ProtNLM"/>
    </source>
</evidence>
<protein>
    <recommendedName>
        <fullName evidence="3">Aminoglycoside phosphotransferase domain-containing protein</fullName>
    </recommendedName>
</protein>
<organism evidence="1 2">
    <name type="scientific">Candidatus Chisholmbacteria bacterium RIFCSPHIGHO2_01_FULL_52_32</name>
    <dbReference type="NCBI Taxonomy" id="1797591"/>
    <lineage>
        <taxon>Bacteria</taxon>
        <taxon>Candidatus Chisholmiibacteriota</taxon>
    </lineage>
</organism>
<accession>A0A1G1VSD1</accession>
<dbReference type="Proteomes" id="UP000179233">
    <property type="component" value="Unassembled WGS sequence"/>
</dbReference>
<name>A0A1G1VSD1_9BACT</name>
<evidence type="ECO:0000313" key="1">
    <source>
        <dbReference type="EMBL" id="OGY18224.1"/>
    </source>
</evidence>
<gene>
    <name evidence="1" type="ORF">A2786_01760</name>
</gene>
<comment type="caution">
    <text evidence="1">The sequence shown here is derived from an EMBL/GenBank/DDBJ whole genome shotgun (WGS) entry which is preliminary data.</text>
</comment>
<sequence length="411" mass="46130">MVEELIPDEGLSLDIREEIHTVSTGFRILKTEPSSSFSAFLGKNYPKVSDAFSGEIVLKSCGKTEHSFFHNDGPIGEMTLAMETDVDLRQSSVGMPSSFGVAYMSASRGPRRQAVLTSSRVRGSEPCVVMPQFPVGSSLSEMYTSFTPSSTAEQEIARTLLKRLFSMKRPVSQDVAETYGSVPATLGLIRDERMQRFEFEDPLFSEQARVVNRALERALLGQEMGVFLADEIRAGRVGEQHGDARAFDNLHFVRRKDGGIEAFIRDPVRLSRKTSGGPKLMREWFVTHDDLQAGMLIGGPFVQERFHGFVRNLITAYMDSDPQNRAILTNPLRSQLFGLGIAYGVSIDLAVANYHRRDLEHRLDTLRHSDSGRGTEEIDAQFNERVRLMDRYWDSLAFLAETDFVGWKEAL</sequence>
<dbReference type="EMBL" id="MHCJ01000003">
    <property type="protein sequence ID" value="OGY18224.1"/>
    <property type="molecule type" value="Genomic_DNA"/>
</dbReference>